<accession>A0A0V1BIU0</accession>
<evidence type="ECO:0000313" key="1">
    <source>
        <dbReference type="EMBL" id="KRY36880.1"/>
    </source>
</evidence>
<evidence type="ECO:0000313" key="2">
    <source>
        <dbReference type="Proteomes" id="UP000054653"/>
    </source>
</evidence>
<gene>
    <name evidence="1" type="ORF">T03_18028</name>
</gene>
<comment type="caution">
    <text evidence="1">The sequence shown here is derived from an EMBL/GenBank/DDBJ whole genome shotgun (WGS) entry which is preliminary data.</text>
</comment>
<keyword evidence="2" id="KW-1185">Reference proteome</keyword>
<proteinExistence type="predicted"/>
<protein>
    <submittedName>
        <fullName evidence="1">Uncharacterized protein</fullName>
    </submittedName>
</protein>
<dbReference type="AlphaFoldDB" id="A0A0V1BIU0"/>
<dbReference type="Proteomes" id="UP000054653">
    <property type="component" value="Unassembled WGS sequence"/>
</dbReference>
<name>A0A0V1BIU0_TRIBR</name>
<dbReference type="EMBL" id="JYDI01001217">
    <property type="protein sequence ID" value="KRY36880.1"/>
    <property type="molecule type" value="Genomic_DNA"/>
</dbReference>
<reference evidence="1 2" key="1">
    <citation type="submission" date="2015-01" db="EMBL/GenBank/DDBJ databases">
        <title>Evolution of Trichinella species and genotypes.</title>
        <authorList>
            <person name="Korhonen P.K."/>
            <person name="Edoardo P."/>
            <person name="Giuseppe L.R."/>
            <person name="Gasser R.B."/>
        </authorList>
    </citation>
    <scope>NUCLEOTIDE SEQUENCE [LARGE SCALE GENOMIC DNA]</scope>
    <source>
        <strain evidence="1">ISS120</strain>
    </source>
</reference>
<sequence length="51" mass="5856">MLISRVINAFSKNSFALRLEEVIDNTGQHGFEELADLGESYKTFTYKETLK</sequence>
<organism evidence="1 2">
    <name type="scientific">Trichinella britovi</name>
    <name type="common">Parasitic roundworm</name>
    <dbReference type="NCBI Taxonomy" id="45882"/>
    <lineage>
        <taxon>Eukaryota</taxon>
        <taxon>Metazoa</taxon>
        <taxon>Ecdysozoa</taxon>
        <taxon>Nematoda</taxon>
        <taxon>Enoplea</taxon>
        <taxon>Dorylaimia</taxon>
        <taxon>Trichinellida</taxon>
        <taxon>Trichinellidae</taxon>
        <taxon>Trichinella</taxon>
    </lineage>
</organism>